<dbReference type="SMART" id="SM00431">
    <property type="entry name" value="SCAN"/>
    <property type="match status" value="1"/>
</dbReference>
<dbReference type="PANTHER" id="PTHR46888:SF15">
    <property type="entry name" value="ZINC FINGER AND SCAN DOMAIN-CONTAINING PROTEIN 12-LIKE"/>
    <property type="match status" value="1"/>
</dbReference>
<dbReference type="FunCoup" id="H3AB07">
    <property type="interactions" value="4312"/>
</dbReference>
<proteinExistence type="predicted"/>
<dbReference type="OMA" id="INDEPMQ"/>
<dbReference type="GeneTree" id="ENSGT00940000159113"/>
<dbReference type="Pfam" id="PF13975">
    <property type="entry name" value="gag-asp_proteas"/>
    <property type="match status" value="1"/>
</dbReference>
<dbReference type="InterPro" id="IPR021109">
    <property type="entry name" value="Peptidase_aspartic_dom_sf"/>
</dbReference>
<reference evidence="4" key="1">
    <citation type="submission" date="2011-08" db="EMBL/GenBank/DDBJ databases">
        <title>The draft genome of Latimeria chalumnae.</title>
        <authorList>
            <person name="Di Palma F."/>
            <person name="Alfoldi J."/>
            <person name="Johnson J."/>
            <person name="Berlin A."/>
            <person name="Gnerre S."/>
            <person name="Jaffe D."/>
            <person name="MacCallum I."/>
            <person name="Young S."/>
            <person name="Walker B.J."/>
            <person name="Lander E."/>
            <person name="Lindblad-Toh K."/>
        </authorList>
    </citation>
    <scope>NUCLEOTIDE SEQUENCE [LARGE SCALE GENOMIC DNA]</scope>
    <source>
        <strain evidence="4">Wild caught</strain>
    </source>
</reference>
<keyword evidence="4" id="KW-1185">Reference proteome</keyword>
<feature type="domain" description="SCAN box" evidence="2">
    <location>
        <begin position="82"/>
        <end position="157"/>
    </location>
</feature>
<evidence type="ECO:0000313" key="3">
    <source>
        <dbReference type="Ensembl" id="ENSLACP00000006828.1"/>
    </source>
</evidence>
<sequence length="332" mass="37059">ASLVLQKMTPEDDVEAYLLTFERCAEWEGWPREQWAGIVALFLMGEAQKAYFDLEPEAATDYFLLKVEILARAGVTPTVRAQRFHTWAYQADKAPRSQMFDLIHLTQWWLQPDMNSPARIVELVVMDCYLRALPLELRKWVGQGNPANAQELIALMERQVATKELVKTTTTTMTQWSPGRPLGPKKDLSSGKTMLGKGGTEERYVTAKGLLCNEPGHIAIQFPINDEPMQCDLGEYTKCQSNVIHLTGNHIKISGKEVIALIDSGSAVTLISATLIKPSQLNHVQKRGITCVHGDISYYPTTLVKMEVQGNTYEVEVGVVPKLPHLAIIGQI</sequence>
<reference evidence="3" key="2">
    <citation type="submission" date="2025-08" db="UniProtKB">
        <authorList>
            <consortium name="Ensembl"/>
        </authorList>
    </citation>
    <scope>IDENTIFICATION</scope>
</reference>
<dbReference type="InterPro" id="IPR038269">
    <property type="entry name" value="SCAN_sf"/>
</dbReference>
<organism evidence="3 4">
    <name type="scientific">Latimeria chalumnae</name>
    <name type="common">Coelacanth</name>
    <dbReference type="NCBI Taxonomy" id="7897"/>
    <lineage>
        <taxon>Eukaryota</taxon>
        <taxon>Metazoa</taxon>
        <taxon>Chordata</taxon>
        <taxon>Craniata</taxon>
        <taxon>Vertebrata</taxon>
        <taxon>Euteleostomi</taxon>
        <taxon>Coelacanthiformes</taxon>
        <taxon>Coelacanthidae</taxon>
        <taxon>Latimeria</taxon>
    </lineage>
</organism>
<dbReference type="AlphaFoldDB" id="H3AB07"/>
<dbReference type="SUPFAM" id="SSF47353">
    <property type="entry name" value="Retrovirus capsid dimerization domain-like"/>
    <property type="match status" value="1"/>
</dbReference>
<accession>H3AB07</accession>
<evidence type="ECO:0000256" key="1">
    <source>
        <dbReference type="SAM" id="MobiDB-lite"/>
    </source>
</evidence>
<dbReference type="PANTHER" id="PTHR46888">
    <property type="entry name" value="ZINC KNUCKLE DOMAINCONTAINING PROTEIN-RELATED"/>
    <property type="match status" value="1"/>
</dbReference>
<feature type="region of interest" description="Disordered" evidence="1">
    <location>
        <begin position="170"/>
        <end position="196"/>
    </location>
</feature>
<dbReference type="Proteomes" id="UP000008672">
    <property type="component" value="Unassembled WGS sequence"/>
</dbReference>
<dbReference type="CDD" id="cd00303">
    <property type="entry name" value="retropepsin_like"/>
    <property type="match status" value="1"/>
</dbReference>
<dbReference type="EMBL" id="AFYH01198701">
    <property type="status" value="NOT_ANNOTATED_CDS"/>
    <property type="molecule type" value="Genomic_DNA"/>
</dbReference>
<dbReference type="InterPro" id="IPR003309">
    <property type="entry name" value="SCAN_dom"/>
</dbReference>
<name>H3AB07_LATCH</name>
<dbReference type="Gene3D" id="2.40.70.10">
    <property type="entry name" value="Acid Proteases"/>
    <property type="match status" value="1"/>
</dbReference>
<dbReference type="eggNOG" id="KOG1721">
    <property type="taxonomic scope" value="Eukaryota"/>
</dbReference>
<dbReference type="SUPFAM" id="SSF50630">
    <property type="entry name" value="Acid proteases"/>
    <property type="match status" value="1"/>
</dbReference>
<dbReference type="Ensembl" id="ENSLACT00000006886.1">
    <property type="protein sequence ID" value="ENSLACP00000006828.1"/>
    <property type="gene ID" value="ENSLACG00000006061.1"/>
</dbReference>
<protein>
    <recommendedName>
        <fullName evidence="2">SCAN box domain-containing protein</fullName>
    </recommendedName>
</protein>
<dbReference type="PROSITE" id="PS50804">
    <property type="entry name" value="SCAN_BOX"/>
    <property type="match status" value="1"/>
</dbReference>
<evidence type="ECO:0000259" key="2">
    <source>
        <dbReference type="PROSITE" id="PS50804"/>
    </source>
</evidence>
<reference evidence="3" key="3">
    <citation type="submission" date="2025-09" db="UniProtKB">
        <authorList>
            <consortium name="Ensembl"/>
        </authorList>
    </citation>
    <scope>IDENTIFICATION</scope>
</reference>
<dbReference type="Pfam" id="PF02023">
    <property type="entry name" value="SCAN"/>
    <property type="match status" value="1"/>
</dbReference>
<dbReference type="HOGENOM" id="CLU_066570_0_0_1"/>
<dbReference type="InParanoid" id="H3AB07"/>
<evidence type="ECO:0000313" key="4">
    <source>
        <dbReference type="Proteomes" id="UP000008672"/>
    </source>
</evidence>
<dbReference type="Gene3D" id="1.10.4020.10">
    <property type="entry name" value="DNA breaking-rejoining enzymes"/>
    <property type="match status" value="1"/>
</dbReference>